<keyword evidence="1" id="KW-0472">Membrane</keyword>
<dbReference type="PANTHER" id="PTHR37735:SF1">
    <property type="entry name" value="OS08G0567000 PROTEIN"/>
    <property type="match status" value="1"/>
</dbReference>
<accession>A0A2K2BSL4</accession>
<proteinExistence type="predicted"/>
<gene>
    <name evidence="3" type="ORF">POPTR_001G049800</name>
</gene>
<dbReference type="PANTHER" id="PTHR37735">
    <property type="entry name" value="OS08G0567000 PROTEIN"/>
    <property type="match status" value="1"/>
</dbReference>
<evidence type="ECO:0000259" key="2">
    <source>
        <dbReference type="Pfam" id="PF25070"/>
    </source>
</evidence>
<keyword evidence="1" id="KW-0812">Transmembrane</keyword>
<feature type="transmembrane region" description="Helical" evidence="1">
    <location>
        <begin position="367"/>
        <end position="387"/>
    </location>
</feature>
<dbReference type="AlphaFoldDB" id="A0A2K2BSL4"/>
<sequence>MTRSGVRVKVINEISRRPLSFPDTTDLSLSLSGQMDFQIRSVLHLFVIFSLLFSLAKAETAGSVFFIDSQTRQYLRTPSPKDVVQSMSLREVGAAVSVLLGFAPSDSLSAASSSKLNEVLMPNPFNRPRAVFMLEVTGEIPSVAEQANAMFNGAFKSKIVLGSDKAGIELPGEEVSVVSLDEELADFTDKEISDFASWLGGSYVVDPLEAWNGELAIPLASGATTSFHMSKKANREFIASLLALFRNSRRAVEMHEDLSQSTQPPAELLKGCFDGLKALGEQYGPEGAAQKGLELLLTTLSKMFDSLQTAYKGQIAGVIFFNTAPASESETVLDVMLTSQPSARWLEETKTPSNGTIAEVALVRMTLAWITGIVLIIATLLGIYYLLNMPITRDTLLYSNVKLD</sequence>
<keyword evidence="1" id="KW-1133">Transmembrane helix</keyword>
<name>A0A2K2BSL4_POPTR</name>
<evidence type="ECO:0000256" key="1">
    <source>
        <dbReference type="SAM" id="Phobius"/>
    </source>
</evidence>
<dbReference type="ExpressionAtlas" id="A0A2K2BSL4">
    <property type="expression patterns" value="baseline and differential"/>
</dbReference>
<evidence type="ECO:0000313" key="3">
    <source>
        <dbReference type="EMBL" id="PNT52756.1"/>
    </source>
</evidence>
<feature type="transmembrane region" description="Helical" evidence="1">
    <location>
        <begin position="37"/>
        <end position="56"/>
    </location>
</feature>
<dbReference type="EMBL" id="CM009290">
    <property type="protein sequence ID" value="PNT52756.1"/>
    <property type="molecule type" value="Genomic_DNA"/>
</dbReference>
<feature type="domain" description="DUF7794" evidence="2">
    <location>
        <begin position="61"/>
        <end position="322"/>
    </location>
</feature>
<reference evidence="3 4" key="1">
    <citation type="journal article" date="2006" name="Science">
        <title>The genome of black cottonwood, Populus trichocarpa (Torr. &amp; Gray).</title>
        <authorList>
            <person name="Tuskan G.A."/>
            <person name="Difazio S."/>
            <person name="Jansson S."/>
            <person name="Bohlmann J."/>
            <person name="Grigoriev I."/>
            <person name="Hellsten U."/>
            <person name="Putnam N."/>
            <person name="Ralph S."/>
            <person name="Rombauts S."/>
            <person name="Salamov A."/>
            <person name="Schein J."/>
            <person name="Sterck L."/>
            <person name="Aerts A."/>
            <person name="Bhalerao R.R."/>
            <person name="Bhalerao R.P."/>
            <person name="Blaudez D."/>
            <person name="Boerjan W."/>
            <person name="Brun A."/>
            <person name="Brunner A."/>
            <person name="Busov V."/>
            <person name="Campbell M."/>
            <person name="Carlson J."/>
            <person name="Chalot M."/>
            <person name="Chapman J."/>
            <person name="Chen G.L."/>
            <person name="Cooper D."/>
            <person name="Coutinho P.M."/>
            <person name="Couturier J."/>
            <person name="Covert S."/>
            <person name="Cronk Q."/>
            <person name="Cunningham R."/>
            <person name="Davis J."/>
            <person name="Degroeve S."/>
            <person name="Dejardin A."/>
            <person name="Depamphilis C."/>
            <person name="Detter J."/>
            <person name="Dirks B."/>
            <person name="Dubchak I."/>
            <person name="Duplessis S."/>
            <person name="Ehlting J."/>
            <person name="Ellis B."/>
            <person name="Gendler K."/>
            <person name="Goodstein D."/>
            <person name="Gribskov M."/>
            <person name="Grimwood J."/>
            <person name="Groover A."/>
            <person name="Gunter L."/>
            <person name="Hamberger B."/>
            <person name="Heinze B."/>
            <person name="Helariutta Y."/>
            <person name="Henrissat B."/>
            <person name="Holligan D."/>
            <person name="Holt R."/>
            <person name="Huang W."/>
            <person name="Islam-Faridi N."/>
            <person name="Jones S."/>
            <person name="Jones-Rhoades M."/>
            <person name="Jorgensen R."/>
            <person name="Joshi C."/>
            <person name="Kangasjarvi J."/>
            <person name="Karlsson J."/>
            <person name="Kelleher C."/>
            <person name="Kirkpatrick R."/>
            <person name="Kirst M."/>
            <person name="Kohler A."/>
            <person name="Kalluri U."/>
            <person name="Larimer F."/>
            <person name="Leebens-Mack J."/>
            <person name="Leple J.C."/>
            <person name="Locascio P."/>
            <person name="Lou Y."/>
            <person name="Lucas S."/>
            <person name="Martin F."/>
            <person name="Montanini B."/>
            <person name="Napoli C."/>
            <person name="Nelson D.R."/>
            <person name="Nelson C."/>
            <person name="Nieminen K."/>
            <person name="Nilsson O."/>
            <person name="Pereda V."/>
            <person name="Peter G."/>
            <person name="Philippe R."/>
            <person name="Pilate G."/>
            <person name="Poliakov A."/>
            <person name="Razumovskaya J."/>
            <person name="Richardson P."/>
            <person name="Rinaldi C."/>
            <person name="Ritland K."/>
            <person name="Rouze P."/>
            <person name="Ryaboy D."/>
            <person name="Schmutz J."/>
            <person name="Schrader J."/>
            <person name="Segerman B."/>
            <person name="Shin H."/>
            <person name="Siddiqui A."/>
            <person name="Sterky F."/>
            <person name="Terry A."/>
            <person name="Tsai C.J."/>
            <person name="Uberbacher E."/>
            <person name="Unneberg P."/>
            <person name="Vahala J."/>
            <person name="Wall K."/>
            <person name="Wessler S."/>
            <person name="Yang G."/>
            <person name="Yin T."/>
            <person name="Douglas C."/>
            <person name="Marra M."/>
            <person name="Sandberg G."/>
            <person name="Van de Peer Y."/>
            <person name="Rokhsar D."/>
        </authorList>
    </citation>
    <scope>NUCLEOTIDE SEQUENCE [LARGE SCALE GENOMIC DNA]</scope>
    <source>
        <strain evidence="4">cv. Nisqually</strain>
    </source>
</reference>
<keyword evidence="4" id="KW-1185">Reference proteome</keyword>
<dbReference type="InParanoid" id="A0A2K2BSL4"/>
<protein>
    <recommendedName>
        <fullName evidence="2">DUF7794 domain-containing protein</fullName>
    </recommendedName>
</protein>
<dbReference type="Proteomes" id="UP000006729">
    <property type="component" value="Chromosome 1"/>
</dbReference>
<evidence type="ECO:0000313" key="4">
    <source>
        <dbReference type="Proteomes" id="UP000006729"/>
    </source>
</evidence>
<organism evidence="3 4">
    <name type="scientific">Populus trichocarpa</name>
    <name type="common">Western balsam poplar</name>
    <name type="synonym">Populus balsamifera subsp. trichocarpa</name>
    <dbReference type="NCBI Taxonomy" id="3694"/>
    <lineage>
        <taxon>Eukaryota</taxon>
        <taxon>Viridiplantae</taxon>
        <taxon>Streptophyta</taxon>
        <taxon>Embryophyta</taxon>
        <taxon>Tracheophyta</taxon>
        <taxon>Spermatophyta</taxon>
        <taxon>Magnoliopsida</taxon>
        <taxon>eudicotyledons</taxon>
        <taxon>Gunneridae</taxon>
        <taxon>Pentapetalae</taxon>
        <taxon>rosids</taxon>
        <taxon>fabids</taxon>
        <taxon>Malpighiales</taxon>
        <taxon>Salicaceae</taxon>
        <taxon>Saliceae</taxon>
        <taxon>Populus</taxon>
    </lineage>
</organism>
<dbReference type="Pfam" id="PF25070">
    <property type="entry name" value="DUF7794"/>
    <property type="match status" value="1"/>
</dbReference>
<dbReference type="InterPro" id="IPR056696">
    <property type="entry name" value="DUF7794"/>
</dbReference>
<dbReference type="STRING" id="3694.A0A2K2BSL4"/>
<dbReference type="FunCoup" id="A0A2K2BSL4">
    <property type="interactions" value="3318"/>
</dbReference>